<evidence type="ECO:0000313" key="2">
    <source>
        <dbReference type="Proteomes" id="UP000092600"/>
    </source>
</evidence>
<dbReference type="Proteomes" id="UP000092600">
    <property type="component" value="Unassembled WGS sequence"/>
</dbReference>
<dbReference type="EMBL" id="LSRQ01002372">
    <property type="protein sequence ID" value="OAY74512.1"/>
    <property type="molecule type" value="Genomic_DNA"/>
</dbReference>
<dbReference type="STRING" id="4615.A0A199VBM0"/>
<protein>
    <submittedName>
        <fullName evidence="1">E3 ubiquitin-protein ligase RGLG2</fullName>
    </submittedName>
</protein>
<gene>
    <name evidence="1" type="ORF">ACMD2_23969</name>
</gene>
<sequence length="88" mass="10266">MGDTMKQFDGNIYRVVHWVIFRFQLNKIRYYTIVADHVELIPESRKDAQFALAALMEIPSQYKPAMDLQLLGKRGGMQERFNLSISTN</sequence>
<comment type="caution">
    <text evidence="1">The sequence shown here is derived from an EMBL/GenBank/DDBJ whole genome shotgun (WGS) entry which is preliminary data.</text>
</comment>
<proteinExistence type="predicted"/>
<organism evidence="1 2">
    <name type="scientific">Ananas comosus</name>
    <name type="common">Pineapple</name>
    <name type="synonym">Ananas ananas</name>
    <dbReference type="NCBI Taxonomy" id="4615"/>
    <lineage>
        <taxon>Eukaryota</taxon>
        <taxon>Viridiplantae</taxon>
        <taxon>Streptophyta</taxon>
        <taxon>Embryophyta</taxon>
        <taxon>Tracheophyta</taxon>
        <taxon>Spermatophyta</taxon>
        <taxon>Magnoliopsida</taxon>
        <taxon>Liliopsida</taxon>
        <taxon>Poales</taxon>
        <taxon>Bromeliaceae</taxon>
        <taxon>Bromelioideae</taxon>
        <taxon>Ananas</taxon>
    </lineage>
</organism>
<name>A0A199VBM0_ANACO</name>
<dbReference type="AlphaFoldDB" id="A0A199VBM0"/>
<reference evidence="1 2" key="1">
    <citation type="journal article" date="2016" name="DNA Res.">
        <title>The draft genome of MD-2 pineapple using hybrid error correction of long reads.</title>
        <authorList>
            <person name="Redwan R.M."/>
            <person name="Saidin A."/>
            <person name="Kumar S.V."/>
        </authorList>
    </citation>
    <scope>NUCLEOTIDE SEQUENCE [LARGE SCALE GENOMIC DNA]</scope>
    <source>
        <strain evidence="2">cv. MD2</strain>
        <tissue evidence="1">Leaf</tissue>
    </source>
</reference>
<accession>A0A199VBM0</accession>
<evidence type="ECO:0000313" key="1">
    <source>
        <dbReference type="EMBL" id="OAY74512.1"/>
    </source>
</evidence>